<dbReference type="RefSeq" id="WP_211631869.1">
    <property type="nucleotide sequence ID" value="NZ_CP073100.1"/>
</dbReference>
<evidence type="ECO:0000313" key="2">
    <source>
        <dbReference type="EMBL" id="QUE51730.1"/>
    </source>
</evidence>
<reference evidence="2" key="1">
    <citation type="submission" date="2021-04" db="EMBL/GenBank/DDBJ databases">
        <title>Luteolibacter sp. 32A isolated from the skin of an Anderson's salamander (Ambystoma andersonii).</title>
        <authorList>
            <person name="Spergser J."/>
            <person name="Busse H.-J."/>
        </authorList>
    </citation>
    <scope>NUCLEOTIDE SEQUENCE</scope>
    <source>
        <strain evidence="2">32A</strain>
    </source>
</reference>
<feature type="region of interest" description="Disordered" evidence="1">
    <location>
        <begin position="124"/>
        <end position="154"/>
    </location>
</feature>
<dbReference type="AlphaFoldDB" id="A0A975PF72"/>
<dbReference type="KEGG" id="lamb:KBB96_02300"/>
<proteinExistence type="predicted"/>
<gene>
    <name evidence="2" type="ORF">KBB96_02300</name>
</gene>
<dbReference type="EMBL" id="CP073100">
    <property type="protein sequence ID" value="QUE51730.1"/>
    <property type="molecule type" value="Genomic_DNA"/>
</dbReference>
<accession>A0A975PF72</accession>
<protein>
    <submittedName>
        <fullName evidence="2">Uncharacterized protein</fullName>
    </submittedName>
</protein>
<name>A0A975PF72_9BACT</name>
<evidence type="ECO:0000313" key="3">
    <source>
        <dbReference type="Proteomes" id="UP000676169"/>
    </source>
</evidence>
<sequence length="210" mass="22649">MNDDLHDIEACLASLRPAVPDSALLARLEQAAHGSLVRPTAEEMRMEALLGGHEPLTLPPDLMRSLEGIVANAPFHVDEKIVMFTKPNAAPAPVRRYRPMAAAAAVALLGGLTALMMPAGKAPSTGPVRVAGSPVTSNDDRVAPASFSPSGYGRDVQDAKDEGVIWKNGRPYRVMRATFKEKASFTNSEGRKVEFEQPREELILVPEKID</sequence>
<keyword evidence="3" id="KW-1185">Reference proteome</keyword>
<dbReference type="Proteomes" id="UP000676169">
    <property type="component" value="Chromosome"/>
</dbReference>
<evidence type="ECO:0000256" key="1">
    <source>
        <dbReference type="SAM" id="MobiDB-lite"/>
    </source>
</evidence>
<organism evidence="2 3">
    <name type="scientific">Luteolibacter ambystomatis</name>
    <dbReference type="NCBI Taxonomy" id="2824561"/>
    <lineage>
        <taxon>Bacteria</taxon>
        <taxon>Pseudomonadati</taxon>
        <taxon>Verrucomicrobiota</taxon>
        <taxon>Verrucomicrobiia</taxon>
        <taxon>Verrucomicrobiales</taxon>
        <taxon>Verrucomicrobiaceae</taxon>
        <taxon>Luteolibacter</taxon>
    </lineage>
</organism>